<evidence type="ECO:0000256" key="13">
    <source>
        <dbReference type="SAM" id="Coils"/>
    </source>
</evidence>
<dbReference type="Pfam" id="PF00271">
    <property type="entry name" value="Helicase_C"/>
    <property type="match status" value="1"/>
</dbReference>
<evidence type="ECO:0000256" key="3">
    <source>
        <dbReference type="ARBA" id="ARBA00022664"/>
    </source>
</evidence>
<keyword evidence="6" id="KW-0347">Helicase</keyword>
<dbReference type="PANTHER" id="PTHR18934:SF91">
    <property type="entry name" value="PRE-MRNA-SPLICING FACTOR ATP-DEPENDENT RNA HELICASE PRP16"/>
    <property type="match status" value="1"/>
</dbReference>
<feature type="coiled-coil region" evidence="13">
    <location>
        <begin position="143"/>
        <end position="175"/>
    </location>
</feature>
<dbReference type="Pfam" id="PF04408">
    <property type="entry name" value="WHD_HA2"/>
    <property type="match status" value="1"/>
</dbReference>
<dbReference type="PROSITE" id="PS00690">
    <property type="entry name" value="DEAH_ATP_HELICASE"/>
    <property type="match status" value="1"/>
</dbReference>
<dbReference type="GO" id="GO:0016787">
    <property type="term" value="F:hydrolase activity"/>
    <property type="evidence" value="ECO:0007669"/>
    <property type="project" value="UniProtKB-KW"/>
</dbReference>
<dbReference type="Pfam" id="PF00270">
    <property type="entry name" value="DEAD"/>
    <property type="match status" value="1"/>
</dbReference>
<dbReference type="FunFam" id="3.40.50.300:FF:000313">
    <property type="entry name" value="Pre-mRNA-splicing factor ATP-dependent RNA helicase PRP16"/>
    <property type="match status" value="1"/>
</dbReference>
<comment type="similarity">
    <text evidence="10">Belongs to the DEAD box helicase family. DEAH subfamily. PRP16 sub-subfamily.</text>
</comment>
<dbReference type="SMART" id="SM00847">
    <property type="entry name" value="HA2"/>
    <property type="match status" value="1"/>
</dbReference>
<comment type="subcellular location">
    <subcellularLocation>
        <location evidence="1">Nucleus</location>
    </subcellularLocation>
</comment>
<dbReference type="OrthoDB" id="10253254at2759"/>
<keyword evidence="3" id="KW-0507">mRNA processing</keyword>
<dbReference type="CDD" id="cd18791">
    <property type="entry name" value="SF2_C_RHA"/>
    <property type="match status" value="1"/>
</dbReference>
<keyword evidence="8" id="KW-0508">mRNA splicing</keyword>
<dbReference type="Pfam" id="PF07717">
    <property type="entry name" value="OB_NTP_bind"/>
    <property type="match status" value="1"/>
</dbReference>
<evidence type="ECO:0000256" key="10">
    <source>
        <dbReference type="ARBA" id="ARBA00038040"/>
    </source>
</evidence>
<dbReference type="FunFam" id="3.40.50.300:FF:000007">
    <property type="entry name" value="Pre-mRNA-splicing factor ATP-dependent RNA helicase"/>
    <property type="match status" value="1"/>
</dbReference>
<dbReference type="GO" id="GO:0034458">
    <property type="term" value="F:3'-5' RNA helicase activity"/>
    <property type="evidence" value="ECO:0007669"/>
    <property type="project" value="TreeGrafter"/>
</dbReference>
<dbReference type="SMART" id="SM00490">
    <property type="entry name" value="HELICc"/>
    <property type="match status" value="1"/>
</dbReference>
<evidence type="ECO:0000256" key="8">
    <source>
        <dbReference type="ARBA" id="ARBA00023187"/>
    </source>
</evidence>
<keyword evidence="18" id="KW-1185">Reference proteome</keyword>
<evidence type="ECO:0000313" key="18">
    <source>
        <dbReference type="Proteomes" id="UP000789759"/>
    </source>
</evidence>
<evidence type="ECO:0000256" key="6">
    <source>
        <dbReference type="ARBA" id="ARBA00022806"/>
    </source>
</evidence>
<dbReference type="AlphaFoldDB" id="A0A9N9CED4"/>
<evidence type="ECO:0000313" key="17">
    <source>
        <dbReference type="EMBL" id="CAG8598782.1"/>
    </source>
</evidence>
<evidence type="ECO:0000256" key="1">
    <source>
        <dbReference type="ARBA" id="ARBA00004123"/>
    </source>
</evidence>
<protein>
    <recommendedName>
        <fullName evidence="12">Pre-mRNA-splicing factor ATP-dependent RNA helicase PRP16</fullName>
        <ecNumber evidence="2">3.6.4.13</ecNumber>
    </recommendedName>
</protein>
<proteinExistence type="inferred from homology"/>
<dbReference type="InterPro" id="IPR001650">
    <property type="entry name" value="Helicase_C-like"/>
</dbReference>
<organism evidence="17 18">
    <name type="scientific">Cetraspora pellucida</name>
    <dbReference type="NCBI Taxonomy" id="1433469"/>
    <lineage>
        <taxon>Eukaryota</taxon>
        <taxon>Fungi</taxon>
        <taxon>Fungi incertae sedis</taxon>
        <taxon>Mucoromycota</taxon>
        <taxon>Glomeromycotina</taxon>
        <taxon>Glomeromycetes</taxon>
        <taxon>Diversisporales</taxon>
        <taxon>Gigasporaceae</taxon>
        <taxon>Cetraspora</taxon>
    </lineage>
</organism>
<keyword evidence="4" id="KW-0547">Nucleotide-binding</keyword>
<name>A0A9N9CED4_9GLOM</name>
<evidence type="ECO:0000256" key="4">
    <source>
        <dbReference type="ARBA" id="ARBA00022741"/>
    </source>
</evidence>
<dbReference type="PANTHER" id="PTHR18934">
    <property type="entry name" value="ATP-DEPENDENT RNA HELICASE"/>
    <property type="match status" value="1"/>
</dbReference>
<dbReference type="GO" id="GO:0005681">
    <property type="term" value="C:spliceosomal complex"/>
    <property type="evidence" value="ECO:0007669"/>
    <property type="project" value="UniProtKB-ARBA"/>
</dbReference>
<feature type="region of interest" description="Disordered" evidence="14">
    <location>
        <begin position="976"/>
        <end position="1019"/>
    </location>
</feature>
<feature type="compositionally biased region" description="Basic and acidic residues" evidence="14">
    <location>
        <begin position="20"/>
        <end position="49"/>
    </location>
</feature>
<dbReference type="Proteomes" id="UP000789759">
    <property type="component" value="Unassembled WGS sequence"/>
</dbReference>
<evidence type="ECO:0000256" key="5">
    <source>
        <dbReference type="ARBA" id="ARBA00022801"/>
    </source>
</evidence>
<comment type="catalytic activity">
    <reaction evidence="11">
        <text>ATP + H2O = ADP + phosphate + H(+)</text>
        <dbReference type="Rhea" id="RHEA:13065"/>
        <dbReference type="ChEBI" id="CHEBI:15377"/>
        <dbReference type="ChEBI" id="CHEBI:15378"/>
        <dbReference type="ChEBI" id="CHEBI:30616"/>
        <dbReference type="ChEBI" id="CHEBI:43474"/>
        <dbReference type="ChEBI" id="CHEBI:456216"/>
        <dbReference type="EC" id="3.6.4.13"/>
    </reaction>
</comment>
<keyword evidence="7" id="KW-0067">ATP-binding</keyword>
<dbReference type="GO" id="GO:0003723">
    <property type="term" value="F:RNA binding"/>
    <property type="evidence" value="ECO:0007669"/>
    <property type="project" value="TreeGrafter"/>
</dbReference>
<dbReference type="SMART" id="SM00487">
    <property type="entry name" value="DEXDc"/>
    <property type="match status" value="1"/>
</dbReference>
<dbReference type="GO" id="GO:0000398">
    <property type="term" value="P:mRNA splicing, via spliceosome"/>
    <property type="evidence" value="ECO:0007669"/>
    <property type="project" value="UniProtKB-ARBA"/>
</dbReference>
<evidence type="ECO:0000256" key="14">
    <source>
        <dbReference type="SAM" id="MobiDB-lite"/>
    </source>
</evidence>
<dbReference type="EMBL" id="CAJVQA010004428">
    <property type="protein sequence ID" value="CAG8598782.1"/>
    <property type="molecule type" value="Genomic_DNA"/>
</dbReference>
<dbReference type="EC" id="3.6.4.13" evidence="2"/>
<dbReference type="InterPro" id="IPR011709">
    <property type="entry name" value="DEAD-box_helicase_OB_fold"/>
</dbReference>
<accession>A0A9N9CED4</accession>
<evidence type="ECO:0000259" key="16">
    <source>
        <dbReference type="PROSITE" id="PS51194"/>
    </source>
</evidence>
<evidence type="ECO:0000256" key="2">
    <source>
        <dbReference type="ARBA" id="ARBA00012552"/>
    </source>
</evidence>
<evidence type="ECO:0000256" key="11">
    <source>
        <dbReference type="ARBA" id="ARBA00047984"/>
    </source>
</evidence>
<evidence type="ECO:0000256" key="12">
    <source>
        <dbReference type="ARBA" id="ARBA00070009"/>
    </source>
</evidence>
<evidence type="ECO:0000256" key="9">
    <source>
        <dbReference type="ARBA" id="ARBA00023242"/>
    </source>
</evidence>
<keyword evidence="5" id="KW-0378">Hydrolase</keyword>
<dbReference type="GO" id="GO:0005524">
    <property type="term" value="F:ATP binding"/>
    <property type="evidence" value="ECO:0007669"/>
    <property type="project" value="UniProtKB-KW"/>
</dbReference>
<dbReference type="InterPro" id="IPR027417">
    <property type="entry name" value="P-loop_NTPase"/>
</dbReference>
<feature type="region of interest" description="Disordered" evidence="14">
    <location>
        <begin position="1"/>
        <end position="84"/>
    </location>
</feature>
<dbReference type="Pfam" id="PF21010">
    <property type="entry name" value="HA2_C"/>
    <property type="match status" value="1"/>
</dbReference>
<feature type="domain" description="Helicase C-terminal" evidence="16">
    <location>
        <begin position="524"/>
        <end position="699"/>
    </location>
</feature>
<keyword evidence="13" id="KW-0175">Coiled coil</keyword>
<dbReference type="FunFam" id="1.20.120.1080:FF:000018">
    <property type="entry name" value="Pre-mRNA-splicing factor ATP-dependent RNA helicase prp16"/>
    <property type="match status" value="1"/>
</dbReference>
<dbReference type="Gene3D" id="1.20.120.1080">
    <property type="match status" value="1"/>
</dbReference>
<dbReference type="Gene3D" id="3.40.50.300">
    <property type="entry name" value="P-loop containing nucleotide triphosphate hydrolases"/>
    <property type="match status" value="2"/>
</dbReference>
<dbReference type="InterPro" id="IPR007502">
    <property type="entry name" value="Helicase-assoc_dom"/>
</dbReference>
<evidence type="ECO:0000256" key="7">
    <source>
        <dbReference type="ARBA" id="ARBA00022840"/>
    </source>
</evidence>
<dbReference type="InterPro" id="IPR048333">
    <property type="entry name" value="HA2_WH"/>
</dbReference>
<dbReference type="SUPFAM" id="SSF52540">
    <property type="entry name" value="P-loop containing nucleoside triphosphate hydrolases"/>
    <property type="match status" value="1"/>
</dbReference>
<evidence type="ECO:0000259" key="15">
    <source>
        <dbReference type="PROSITE" id="PS51192"/>
    </source>
</evidence>
<reference evidence="17" key="1">
    <citation type="submission" date="2021-06" db="EMBL/GenBank/DDBJ databases">
        <authorList>
            <person name="Kallberg Y."/>
            <person name="Tangrot J."/>
            <person name="Rosling A."/>
        </authorList>
    </citation>
    <scope>NUCLEOTIDE SEQUENCE</scope>
    <source>
        <strain evidence="17">FL966</strain>
    </source>
</reference>
<feature type="region of interest" description="Disordered" evidence="14">
    <location>
        <begin position="277"/>
        <end position="307"/>
    </location>
</feature>
<sequence length="1019" mass="116073">MSSTGGLYRRPINKSKIRKRERDSDVKEEMRDREKSSDHSRSRISRSDWDSTPTRSITPRFSGGGLTSRKEYQPMRDFPTPRLASFDNDMEFAYNQDDEDISHDRREWEEEQRQLDRDWYSMEESSGAMDDTHNPFADYSDFVEKKEDELAQRQLKKLTARQEQYNKDNELWETNRMLTSGIVQKKEIDLDFDGDSEARVHLLVHDIKPPFLDGRMVFTKQLGTVQSVKDPTSDLSVFSRKGSQLVKEKREQIERQKAAKSVVDVAGTALGNIMGVKASDEDSAAPPTNPAGEMETPKGDSQFASHLKASEAASTFSRSKTLREQREYLPAFAVREELLRIIRDNQVVVVVGETGSGKTTQLTQYLHEDGYGNYGIIGCTQPRRVAAMSVAKRVSEEMECKLGTTVGYAIRFEDCTCESTIIKYMTDGVLLRESLKEPDLDHYSSIIMDEAHERSLQTDVIMGLLKQVLTRRRDLKLIVTSATMNAEKFSSFFGNCPTFKIPGRTFPVEIMFSKTPCEDYVDSAVKQVLAIHLGHPAGDILVFMTGQEDIEITCKVITERLQQLDNPPELAVLPIYSQLPADLQAKIFEKAPDNARKVIVATNIAETSLTVDGIMYVVDTGFNKLKVFNPKIGMDSLQITPISQANANQRSGRAGRTGAGTCYRLYTEHAYQHEMFMNTIPEIQRTNLANVVLLLKSLGVKNLLDFDFMDPPPQDNILNSMYQLWILGALDNTGELTQLGRRMVEFPLDPSLSKMLIVSEELGCTAEILTIVSMLSVPSVFYRPKERMEQSDAAREKFFVPESDHLTLLHVYTQWKSHGYRDEWCIKHYIHSKAMRKAQEVRLQLLDIMKAEKMEIVSCGTDWDVVRKCICSAYFHQAARVKGIGEYVNCRTGMPCHLHPTSALYGLGYTPDYIVYHELVMTSKEYMQCVTAVDPYWLAEMGPMFYSIKEKNFTQKEKRAANRAEMARMTMEMQMKTAREKEEEEAKELQRKAMATPKNSKIVIPGRREPGVPRRKRGF</sequence>
<feature type="domain" description="Helicase ATP-binding" evidence="15">
    <location>
        <begin position="339"/>
        <end position="502"/>
    </location>
</feature>
<dbReference type="InterPro" id="IPR002464">
    <property type="entry name" value="DNA/RNA_helicase_DEAH_CS"/>
</dbReference>
<dbReference type="InterPro" id="IPR014001">
    <property type="entry name" value="Helicase_ATP-bd"/>
</dbReference>
<dbReference type="PROSITE" id="PS51194">
    <property type="entry name" value="HELICASE_CTER"/>
    <property type="match status" value="1"/>
</dbReference>
<keyword evidence="9" id="KW-0539">Nucleus</keyword>
<gene>
    <name evidence="17" type="ORF">CPELLU_LOCUS6891</name>
</gene>
<comment type="caution">
    <text evidence="17">The sequence shown here is derived from an EMBL/GenBank/DDBJ whole genome shotgun (WGS) entry which is preliminary data.</text>
</comment>
<feature type="non-terminal residue" evidence="17">
    <location>
        <position position="1019"/>
    </location>
</feature>
<dbReference type="InterPro" id="IPR011545">
    <property type="entry name" value="DEAD/DEAH_box_helicase_dom"/>
</dbReference>
<dbReference type="PROSITE" id="PS51192">
    <property type="entry name" value="HELICASE_ATP_BIND_1"/>
    <property type="match status" value="1"/>
</dbReference>